<organism evidence="3 4">
    <name type="scientific">Kribbella sandramycini</name>
    <dbReference type="NCBI Taxonomy" id="60450"/>
    <lineage>
        <taxon>Bacteria</taxon>
        <taxon>Bacillati</taxon>
        <taxon>Actinomycetota</taxon>
        <taxon>Actinomycetes</taxon>
        <taxon>Propionibacteriales</taxon>
        <taxon>Kribbellaceae</taxon>
        <taxon>Kribbella</taxon>
    </lineage>
</organism>
<keyword evidence="4" id="KW-1185">Reference proteome</keyword>
<feature type="compositionally biased region" description="Basic and acidic residues" evidence="1">
    <location>
        <begin position="53"/>
        <end position="70"/>
    </location>
</feature>
<protein>
    <recommendedName>
        <fullName evidence="6">Nucleic acid/nucleotide deaminase of polymorphic system toxin</fullName>
    </recommendedName>
</protein>
<dbReference type="RefSeq" id="WP_171678935.1">
    <property type="nucleotide sequence ID" value="NZ_BAAAGT010000019.1"/>
</dbReference>
<evidence type="ECO:0008006" key="6">
    <source>
        <dbReference type="Google" id="ProtNLM"/>
    </source>
</evidence>
<proteinExistence type="predicted"/>
<evidence type="ECO:0000313" key="4">
    <source>
        <dbReference type="Proteomes" id="UP000534306"/>
    </source>
</evidence>
<dbReference type="AlphaFoldDB" id="A0A7Y4L9F1"/>
<comment type="caution">
    <text evidence="3">The sequence shown here is derived from an EMBL/GenBank/DDBJ whole genome shotgun (WGS) entry which is preliminary data.</text>
</comment>
<gene>
    <name evidence="2" type="ORF">HNR71_004515</name>
    <name evidence="3" type="ORF">HPO96_35930</name>
</gene>
<evidence type="ECO:0000256" key="1">
    <source>
        <dbReference type="SAM" id="MobiDB-lite"/>
    </source>
</evidence>
<evidence type="ECO:0000313" key="3">
    <source>
        <dbReference type="EMBL" id="NOL45646.1"/>
    </source>
</evidence>
<feature type="compositionally biased region" description="Basic and acidic residues" evidence="1">
    <location>
        <begin position="1"/>
        <end position="18"/>
    </location>
</feature>
<evidence type="ECO:0000313" key="2">
    <source>
        <dbReference type="EMBL" id="MBB6568878.1"/>
    </source>
</evidence>
<reference evidence="3 4" key="1">
    <citation type="submission" date="2020-05" db="EMBL/GenBank/DDBJ databases">
        <title>Genome sequence of Kribbella sandramycini ATCC 39419.</title>
        <authorList>
            <person name="Maclea K.S."/>
            <person name="Fair J.L."/>
        </authorList>
    </citation>
    <scope>NUCLEOTIDE SEQUENCE [LARGE SCALE GENOMIC DNA]</scope>
    <source>
        <strain evidence="3 4">ATCC 39419</strain>
    </source>
</reference>
<feature type="region of interest" description="Disordered" evidence="1">
    <location>
        <begin position="42"/>
        <end position="70"/>
    </location>
</feature>
<accession>A0A7Y4L9F1</accession>
<sequence length="162" mass="18177">MQPERRQLDNAAEPRHATAPELSDDFDQKAIEILNRLPVRKPTRSYSPKTRGTWREDDGTEHDLISGRHDPEFGEAQRHAEQLGIVDPPSILSTAADVELKFAMRMRRDGIRNARIVLNNRPCPGDLGCNKLLPSFLPPGSQLTVYGPGGFKQTYYGKSDPE</sequence>
<name>A0A7Y4L9F1_9ACTN</name>
<dbReference type="EMBL" id="JABJRC010000014">
    <property type="protein sequence ID" value="NOL45646.1"/>
    <property type="molecule type" value="Genomic_DNA"/>
</dbReference>
<reference evidence="2 5" key="2">
    <citation type="submission" date="2020-08" db="EMBL/GenBank/DDBJ databases">
        <title>Sequencing the genomes of 1000 actinobacteria strains.</title>
        <authorList>
            <person name="Klenk H.-P."/>
        </authorList>
    </citation>
    <scope>NUCLEOTIDE SEQUENCE [LARGE SCALE GENOMIC DNA]</scope>
    <source>
        <strain evidence="2 5">DSM 15626</strain>
    </source>
</reference>
<feature type="region of interest" description="Disordered" evidence="1">
    <location>
        <begin position="1"/>
        <end position="27"/>
    </location>
</feature>
<dbReference type="EMBL" id="JACHKF010000001">
    <property type="protein sequence ID" value="MBB6568878.1"/>
    <property type="molecule type" value="Genomic_DNA"/>
</dbReference>
<dbReference type="Proteomes" id="UP000553957">
    <property type="component" value="Unassembled WGS sequence"/>
</dbReference>
<dbReference type="Pfam" id="PF14428">
    <property type="entry name" value="DddA-like"/>
    <property type="match status" value="1"/>
</dbReference>
<evidence type="ECO:0000313" key="5">
    <source>
        <dbReference type="Proteomes" id="UP000553957"/>
    </source>
</evidence>
<dbReference type="InterPro" id="IPR032724">
    <property type="entry name" value="SCP1.201-like"/>
</dbReference>
<dbReference type="Proteomes" id="UP000534306">
    <property type="component" value="Unassembled WGS sequence"/>
</dbReference>